<reference evidence="6" key="1">
    <citation type="journal article" date="2014" name="Genome Biol.">
        <title>Genome analysis of a major urban malaria vector mosquito, Anopheles stephensi.</title>
        <authorList>
            <person name="Jiang X."/>
            <person name="Peery A."/>
            <person name="Hall A.B."/>
            <person name="Sharma A."/>
            <person name="Chen X.G."/>
            <person name="Waterhouse R.M."/>
            <person name="Komissarov A."/>
            <person name="Riehle M.M."/>
            <person name="Shouche Y."/>
            <person name="Sharakhova M.V."/>
            <person name="Lawson D."/>
            <person name="Pakpour N."/>
            <person name="Arensburger P."/>
            <person name="Davidson V.L."/>
            <person name="Eiglmeier K."/>
            <person name="Emrich S."/>
            <person name="George P."/>
            <person name="Kennedy R.C."/>
            <person name="Mane S.P."/>
            <person name="Maslen G."/>
            <person name="Oringanje C."/>
            <person name="Qi Y."/>
            <person name="Settlage R."/>
            <person name="Tojo M."/>
            <person name="Tubio J.M."/>
            <person name="Unger M.F."/>
            <person name="Wang B."/>
            <person name="Vernick K.D."/>
            <person name="Ribeiro J.M."/>
            <person name="James A.A."/>
            <person name="Michel K."/>
            <person name="Riehle M.A."/>
            <person name="Luckhart S."/>
            <person name="Sharakhov I.V."/>
            <person name="Tu Z."/>
        </authorList>
    </citation>
    <scope>NUCLEOTIDE SEQUENCE [LARGE SCALE GENOMIC DNA]</scope>
    <source>
        <strain evidence="6">Indian</strain>
    </source>
</reference>
<dbReference type="STRING" id="30069.A0A182Y295"/>
<proteinExistence type="predicted"/>
<keyword evidence="2" id="KW-0862">Zinc</keyword>
<evidence type="ECO:0000256" key="1">
    <source>
        <dbReference type="ARBA" id="ARBA00012682"/>
    </source>
</evidence>
<evidence type="ECO:0000313" key="6">
    <source>
        <dbReference type="Proteomes" id="UP000076408"/>
    </source>
</evidence>
<protein>
    <recommendedName>
        <fullName evidence="1">superoxide dismutase</fullName>
        <ecNumber evidence="1">1.15.1.1</ecNumber>
    </recommendedName>
</protein>
<dbReference type="GO" id="GO:0004784">
    <property type="term" value="F:superoxide dismutase activity"/>
    <property type="evidence" value="ECO:0007669"/>
    <property type="project" value="UniProtKB-EC"/>
</dbReference>
<dbReference type="VEuPathDB" id="VectorBase:ASTEI02578"/>
<sequence>MLDGGNIKVSGKTRLCSFKSPYSLRPSPTSFLAQMEFAAQIRGEECATAVRSALSGTGTVTIDVDKGSVLVETSLPWLEVHRRIEATGRRAVLTGFGGQSAVAMVDHGNEASNVRGVVRFCTVSSVAGQRGAVVDGTIDGLTPNGSYRLNVHECGDLSQGCSSVGEVYDSCEISTDERGRATVRLVNDRLDVSDLIGRSVVITRADNAGERLSCGIIARSAGIYENYKKICACDGVTIWDERNKSVL</sequence>
<dbReference type="OMA" id="KNVWEER"/>
<accession>A0A182Y295</accession>
<dbReference type="AlphaFoldDB" id="A0A182Y295"/>
<keyword evidence="3" id="KW-0049">Antioxidant</keyword>
<name>A0A182Y295_ANOST</name>
<dbReference type="Proteomes" id="UP000076408">
    <property type="component" value="Unassembled WGS sequence"/>
</dbReference>
<dbReference type="InterPro" id="IPR024134">
    <property type="entry name" value="SOD_Cu/Zn_/chaperone"/>
</dbReference>
<dbReference type="EC" id="1.15.1.1" evidence="1"/>
<dbReference type="SUPFAM" id="SSF49329">
    <property type="entry name" value="Cu,Zn superoxide dismutase-like"/>
    <property type="match status" value="1"/>
</dbReference>
<dbReference type="InterPro" id="IPR036423">
    <property type="entry name" value="SOD-like_Cu/Zn_dom_sf"/>
</dbReference>
<evidence type="ECO:0000313" key="5">
    <source>
        <dbReference type="EnsemblMetazoa" id="ASTEI02578-PA"/>
    </source>
</evidence>
<evidence type="ECO:0000256" key="3">
    <source>
        <dbReference type="ARBA" id="ARBA00022862"/>
    </source>
</evidence>
<keyword evidence="6" id="KW-1185">Reference proteome</keyword>
<dbReference type="VEuPathDB" id="VectorBase:ASTEI20_036022"/>
<dbReference type="PANTHER" id="PTHR10003">
    <property type="entry name" value="SUPEROXIDE DISMUTASE CU-ZN -RELATED"/>
    <property type="match status" value="1"/>
</dbReference>
<evidence type="ECO:0000256" key="4">
    <source>
        <dbReference type="ARBA" id="ARBA00049204"/>
    </source>
</evidence>
<dbReference type="Gene3D" id="2.60.40.200">
    <property type="entry name" value="Superoxide dismutase, copper/zinc binding domain"/>
    <property type="match status" value="1"/>
</dbReference>
<dbReference type="EnsemblMetazoa" id="ASTEI02578-RA">
    <property type="protein sequence ID" value="ASTEI02578-PA"/>
    <property type="gene ID" value="ASTEI02578"/>
</dbReference>
<reference evidence="5" key="2">
    <citation type="submission" date="2020-05" db="UniProtKB">
        <authorList>
            <consortium name="EnsemblMetazoa"/>
        </authorList>
    </citation>
    <scope>IDENTIFICATION</scope>
    <source>
        <strain evidence="5">Indian</strain>
    </source>
</reference>
<evidence type="ECO:0000256" key="2">
    <source>
        <dbReference type="ARBA" id="ARBA00022833"/>
    </source>
</evidence>
<dbReference type="GO" id="GO:0005507">
    <property type="term" value="F:copper ion binding"/>
    <property type="evidence" value="ECO:0007669"/>
    <property type="project" value="InterPro"/>
</dbReference>
<dbReference type="Gene3D" id="3.30.70.100">
    <property type="match status" value="1"/>
</dbReference>
<dbReference type="VEuPathDB" id="VectorBase:ASTE008326"/>
<comment type="catalytic activity">
    <reaction evidence="4">
        <text>2 superoxide + 2 H(+) = H2O2 + O2</text>
        <dbReference type="Rhea" id="RHEA:20696"/>
        <dbReference type="ChEBI" id="CHEBI:15378"/>
        <dbReference type="ChEBI" id="CHEBI:15379"/>
        <dbReference type="ChEBI" id="CHEBI:16240"/>
        <dbReference type="ChEBI" id="CHEBI:18421"/>
        <dbReference type="EC" id="1.15.1.1"/>
    </reaction>
</comment>
<organism evidence="5 6">
    <name type="scientific">Anopheles stephensi</name>
    <name type="common">Indo-Pakistan malaria mosquito</name>
    <dbReference type="NCBI Taxonomy" id="30069"/>
    <lineage>
        <taxon>Eukaryota</taxon>
        <taxon>Metazoa</taxon>
        <taxon>Ecdysozoa</taxon>
        <taxon>Arthropoda</taxon>
        <taxon>Hexapoda</taxon>
        <taxon>Insecta</taxon>
        <taxon>Pterygota</taxon>
        <taxon>Neoptera</taxon>
        <taxon>Endopterygota</taxon>
        <taxon>Diptera</taxon>
        <taxon>Nematocera</taxon>
        <taxon>Culicoidea</taxon>
        <taxon>Culicidae</taxon>
        <taxon>Anophelinae</taxon>
        <taxon>Anopheles</taxon>
    </lineage>
</organism>